<feature type="domain" description="YjeF N-terminal" evidence="2">
    <location>
        <begin position="11"/>
        <end position="208"/>
    </location>
</feature>
<organism evidence="3 4">
    <name type="scientific">Jannaschia rubra</name>
    <dbReference type="NCBI Taxonomy" id="282197"/>
    <lineage>
        <taxon>Bacteria</taxon>
        <taxon>Pseudomonadati</taxon>
        <taxon>Pseudomonadota</taxon>
        <taxon>Alphaproteobacteria</taxon>
        <taxon>Rhodobacterales</taxon>
        <taxon>Roseobacteraceae</taxon>
        <taxon>Jannaschia</taxon>
    </lineage>
</organism>
<comment type="cofactor">
    <cofactor evidence="1">
        <name>K(+)</name>
        <dbReference type="ChEBI" id="CHEBI:29103"/>
    </cofactor>
    <text evidence="1">Binds 1 potassium ion per subunit.</text>
</comment>
<feature type="binding site" evidence="1">
    <location>
        <position position="159"/>
    </location>
    <ligand>
        <name>K(+)</name>
        <dbReference type="ChEBI" id="CHEBI:29103"/>
    </ligand>
</feature>
<reference evidence="3 4" key="1">
    <citation type="submission" date="2015-07" db="EMBL/GenBank/DDBJ databases">
        <authorList>
            <person name="Noorani M."/>
        </authorList>
    </citation>
    <scope>NUCLEOTIDE SEQUENCE [LARGE SCALE GENOMIC DNA]</scope>
    <source>
        <strain evidence="3 4">CECT 5088</strain>
    </source>
</reference>
<feature type="binding site" evidence="1">
    <location>
        <begin position="127"/>
        <end position="133"/>
    </location>
    <ligand>
        <name>(6S)-NADPHX</name>
        <dbReference type="ChEBI" id="CHEBI:64076"/>
    </ligand>
</feature>
<dbReference type="GO" id="GO:0052856">
    <property type="term" value="F:NAD(P)HX epimerase activity"/>
    <property type="evidence" value="ECO:0007669"/>
    <property type="project" value="UniProtKB-UniRule"/>
</dbReference>
<name>A0A0M6XP15_9RHOB</name>
<dbReference type="Pfam" id="PF03853">
    <property type="entry name" value="YjeF_N"/>
    <property type="match status" value="1"/>
</dbReference>
<dbReference type="STRING" id="282197.SAMN04488517_106102"/>
<gene>
    <name evidence="3" type="primary">nnr_1</name>
    <name evidence="1" type="synonym">nnrE</name>
    <name evidence="3" type="ORF">JAN5088_00523</name>
</gene>
<dbReference type="InterPro" id="IPR036652">
    <property type="entry name" value="YjeF_N_dom_sf"/>
</dbReference>
<dbReference type="EMBL" id="CXPG01000011">
    <property type="protein sequence ID" value="CTQ31764.1"/>
    <property type="molecule type" value="Genomic_DNA"/>
</dbReference>
<dbReference type="InterPro" id="IPR004443">
    <property type="entry name" value="YjeF_N_dom"/>
</dbReference>
<keyword evidence="1" id="KW-0479">Metal-binding</keyword>
<dbReference type="SUPFAM" id="SSF64153">
    <property type="entry name" value="YjeF N-terminal domain-like"/>
    <property type="match status" value="1"/>
</dbReference>
<dbReference type="PROSITE" id="PS51385">
    <property type="entry name" value="YJEF_N"/>
    <property type="match status" value="1"/>
</dbReference>
<keyword evidence="1" id="KW-0413">Isomerase</keyword>
<evidence type="ECO:0000313" key="3">
    <source>
        <dbReference type="EMBL" id="CTQ31764.1"/>
    </source>
</evidence>
<evidence type="ECO:0000256" key="1">
    <source>
        <dbReference type="HAMAP-Rule" id="MF_01966"/>
    </source>
</evidence>
<accession>A0A0M6XP15</accession>
<dbReference type="GO" id="GO:0046872">
    <property type="term" value="F:metal ion binding"/>
    <property type="evidence" value="ECO:0007669"/>
    <property type="project" value="UniProtKB-KW"/>
</dbReference>
<keyword evidence="1" id="KW-0520">NAD</keyword>
<feature type="binding site" evidence="1">
    <location>
        <position position="123"/>
    </location>
    <ligand>
        <name>K(+)</name>
        <dbReference type="ChEBI" id="CHEBI:29103"/>
    </ligand>
</feature>
<comment type="function">
    <text evidence="1">Catalyzes the epimerization of the S- and R-forms of NAD(P)HX, a damaged form of NAD(P)H that is a result of enzymatic or heat-dependent hydration. This is a prerequisite for the S-specific NAD(P)H-hydrate dehydratase to allow the repair of both epimers of NAD(P)HX.</text>
</comment>
<dbReference type="Proteomes" id="UP000048908">
    <property type="component" value="Unassembled WGS sequence"/>
</dbReference>
<comment type="similarity">
    <text evidence="1">Belongs to the NnrE/AIBP family.</text>
</comment>
<comment type="caution">
    <text evidence="1">Lacks conserved residue(s) required for the propagation of feature annotation.</text>
</comment>
<dbReference type="EC" id="5.1.99.6" evidence="1"/>
<dbReference type="NCBIfam" id="TIGR00197">
    <property type="entry name" value="yjeF_nterm"/>
    <property type="match status" value="1"/>
</dbReference>
<keyword evidence="4" id="KW-1185">Reference proteome</keyword>
<evidence type="ECO:0000259" key="2">
    <source>
        <dbReference type="PROSITE" id="PS51385"/>
    </source>
</evidence>
<dbReference type="HAMAP" id="MF_01966">
    <property type="entry name" value="NADHX_epimerase"/>
    <property type="match status" value="1"/>
</dbReference>
<dbReference type="GO" id="GO:0000166">
    <property type="term" value="F:nucleotide binding"/>
    <property type="evidence" value="ECO:0007669"/>
    <property type="project" value="UniProtKB-KW"/>
</dbReference>
<evidence type="ECO:0000313" key="4">
    <source>
        <dbReference type="Proteomes" id="UP000048908"/>
    </source>
</evidence>
<keyword evidence="1" id="KW-0547">Nucleotide-binding</keyword>
<comment type="catalytic activity">
    <reaction evidence="1">
        <text>(6R)-NADPHX = (6S)-NADPHX</text>
        <dbReference type="Rhea" id="RHEA:32227"/>
        <dbReference type="ChEBI" id="CHEBI:64076"/>
        <dbReference type="ChEBI" id="CHEBI:64077"/>
        <dbReference type="EC" id="5.1.99.6"/>
    </reaction>
</comment>
<comment type="catalytic activity">
    <reaction evidence="1">
        <text>(6R)-NADHX = (6S)-NADHX</text>
        <dbReference type="Rhea" id="RHEA:32215"/>
        <dbReference type="ChEBI" id="CHEBI:64074"/>
        <dbReference type="ChEBI" id="CHEBI:64075"/>
        <dbReference type="EC" id="5.1.99.6"/>
    </reaction>
</comment>
<dbReference type="Gene3D" id="3.40.50.10260">
    <property type="entry name" value="YjeF N-terminal domain"/>
    <property type="match status" value="1"/>
</dbReference>
<feature type="binding site" evidence="1">
    <location>
        <position position="60"/>
    </location>
    <ligand>
        <name>K(+)</name>
        <dbReference type="ChEBI" id="CHEBI:29103"/>
    </ligand>
</feature>
<feature type="binding site" evidence="1">
    <location>
        <begin position="59"/>
        <end position="63"/>
    </location>
    <ligand>
        <name>(6S)-NADPHX</name>
        <dbReference type="ChEBI" id="CHEBI:64076"/>
    </ligand>
</feature>
<protein>
    <recommendedName>
        <fullName evidence="1">NAD(P)H-hydrate epimerase</fullName>
        <ecNumber evidence="1">5.1.99.6</ecNumber>
    </recommendedName>
    <alternativeName>
        <fullName evidence="1">NAD(P)HX epimerase</fullName>
    </alternativeName>
</protein>
<dbReference type="AlphaFoldDB" id="A0A0M6XP15"/>
<proteinExistence type="inferred from homology"/>
<sequence>MTPAPLTADEMRALERAAIGSGAVTGSELMERAGRGAVDAIRERWPGLGRATVLCGPGNNGGDGFVIARLLRDGGCDVTVHLFGALDKLPPDARANHDRWAATAPVGRIGTDAVTPETDLWVDAVFGIGQTRALPEEVVAVLASARDSAAPLVAVDVPSGLASDTGEVLQTFRPGADLTVTFHGPKPGHLTGAGPECCGKVVVVDIGL</sequence>
<keyword evidence="1" id="KW-0630">Potassium</keyword>
<keyword evidence="1" id="KW-0521">NADP</keyword>
<feature type="binding site" evidence="1">
    <location>
        <position position="156"/>
    </location>
    <ligand>
        <name>(6S)-NADPHX</name>
        <dbReference type="ChEBI" id="CHEBI:64076"/>
    </ligand>
</feature>